<protein>
    <recommendedName>
        <fullName evidence="2">RING-type E3 ubiquitin transferase</fullName>
        <ecNumber evidence="2">2.3.2.27</ecNumber>
    </recommendedName>
</protein>
<evidence type="ECO:0000256" key="5">
    <source>
        <dbReference type="ARBA" id="ARBA00022771"/>
    </source>
</evidence>
<evidence type="ECO:0000256" key="1">
    <source>
        <dbReference type="ARBA" id="ARBA00000900"/>
    </source>
</evidence>
<keyword evidence="3" id="KW-0808">Transferase</keyword>
<gene>
    <name evidence="10" type="ORF">M0R45_026457</name>
</gene>
<dbReference type="InterPro" id="IPR001841">
    <property type="entry name" value="Znf_RING"/>
</dbReference>
<organism evidence="10 11">
    <name type="scientific">Rubus argutus</name>
    <name type="common">Southern blackberry</name>
    <dbReference type="NCBI Taxonomy" id="59490"/>
    <lineage>
        <taxon>Eukaryota</taxon>
        <taxon>Viridiplantae</taxon>
        <taxon>Streptophyta</taxon>
        <taxon>Embryophyta</taxon>
        <taxon>Tracheophyta</taxon>
        <taxon>Spermatophyta</taxon>
        <taxon>Magnoliopsida</taxon>
        <taxon>eudicotyledons</taxon>
        <taxon>Gunneridae</taxon>
        <taxon>Pentapetalae</taxon>
        <taxon>rosids</taxon>
        <taxon>fabids</taxon>
        <taxon>Rosales</taxon>
        <taxon>Rosaceae</taxon>
        <taxon>Rosoideae</taxon>
        <taxon>Rosoideae incertae sedis</taxon>
        <taxon>Rubus</taxon>
    </lineage>
</organism>
<dbReference type="CDD" id="cd16667">
    <property type="entry name" value="RING-H2_RNF126-like"/>
    <property type="match status" value="1"/>
</dbReference>
<dbReference type="Proteomes" id="UP001457282">
    <property type="component" value="Unassembled WGS sequence"/>
</dbReference>
<comment type="catalytic activity">
    <reaction evidence="1">
        <text>S-ubiquitinyl-[E2 ubiquitin-conjugating enzyme]-L-cysteine + [acceptor protein]-L-lysine = [E2 ubiquitin-conjugating enzyme]-L-cysteine + N(6)-ubiquitinyl-[acceptor protein]-L-lysine.</text>
        <dbReference type="EC" id="2.3.2.27"/>
    </reaction>
</comment>
<evidence type="ECO:0000313" key="10">
    <source>
        <dbReference type="EMBL" id="KAK9929355.1"/>
    </source>
</evidence>
<dbReference type="Pfam" id="PF13639">
    <property type="entry name" value="zf-RING_2"/>
    <property type="match status" value="1"/>
</dbReference>
<dbReference type="PROSITE" id="PS50089">
    <property type="entry name" value="ZF_RING_2"/>
    <property type="match status" value="1"/>
</dbReference>
<evidence type="ECO:0000259" key="9">
    <source>
        <dbReference type="PROSITE" id="PS50089"/>
    </source>
</evidence>
<dbReference type="GO" id="GO:0061630">
    <property type="term" value="F:ubiquitin protein ligase activity"/>
    <property type="evidence" value="ECO:0007669"/>
    <property type="project" value="UniProtKB-EC"/>
</dbReference>
<dbReference type="GO" id="GO:0008270">
    <property type="term" value="F:zinc ion binding"/>
    <property type="evidence" value="ECO:0007669"/>
    <property type="project" value="UniProtKB-KW"/>
</dbReference>
<reference evidence="10 11" key="1">
    <citation type="journal article" date="2023" name="G3 (Bethesda)">
        <title>A chromosome-length genome assembly and annotation of blackberry (Rubus argutus, cv. 'Hillquist').</title>
        <authorList>
            <person name="Bruna T."/>
            <person name="Aryal R."/>
            <person name="Dudchenko O."/>
            <person name="Sargent D.J."/>
            <person name="Mead D."/>
            <person name="Buti M."/>
            <person name="Cavallini A."/>
            <person name="Hytonen T."/>
            <person name="Andres J."/>
            <person name="Pham M."/>
            <person name="Weisz D."/>
            <person name="Mascagni F."/>
            <person name="Usai G."/>
            <person name="Natali L."/>
            <person name="Bassil N."/>
            <person name="Fernandez G.E."/>
            <person name="Lomsadze A."/>
            <person name="Armour M."/>
            <person name="Olukolu B."/>
            <person name="Poorten T."/>
            <person name="Britton C."/>
            <person name="Davik J."/>
            <person name="Ashrafi H."/>
            <person name="Aiden E.L."/>
            <person name="Borodovsky M."/>
            <person name="Worthington M."/>
        </authorList>
    </citation>
    <scope>NUCLEOTIDE SEQUENCE [LARGE SCALE GENOMIC DNA]</scope>
    <source>
        <strain evidence="10">PI 553951</strain>
    </source>
</reference>
<dbReference type="SUPFAM" id="SSF57850">
    <property type="entry name" value="RING/U-box"/>
    <property type="match status" value="1"/>
</dbReference>
<dbReference type="GO" id="GO:0016567">
    <property type="term" value="P:protein ubiquitination"/>
    <property type="evidence" value="ECO:0007669"/>
    <property type="project" value="TreeGrafter"/>
</dbReference>
<keyword evidence="4" id="KW-0479">Metal-binding</keyword>
<evidence type="ECO:0000256" key="4">
    <source>
        <dbReference type="ARBA" id="ARBA00022723"/>
    </source>
</evidence>
<keyword evidence="7" id="KW-0862">Zinc</keyword>
<dbReference type="InterPro" id="IPR013083">
    <property type="entry name" value="Znf_RING/FYVE/PHD"/>
</dbReference>
<dbReference type="PANTHER" id="PTHR15710:SF224">
    <property type="entry name" value="RING-TYPE DOMAIN-CONTAINING PROTEIN"/>
    <property type="match status" value="1"/>
</dbReference>
<evidence type="ECO:0000256" key="2">
    <source>
        <dbReference type="ARBA" id="ARBA00012483"/>
    </source>
</evidence>
<dbReference type="GO" id="GO:0005737">
    <property type="term" value="C:cytoplasm"/>
    <property type="evidence" value="ECO:0007669"/>
    <property type="project" value="TreeGrafter"/>
</dbReference>
<evidence type="ECO:0000256" key="8">
    <source>
        <dbReference type="PROSITE-ProRule" id="PRU00175"/>
    </source>
</evidence>
<keyword evidence="5 8" id="KW-0863">Zinc-finger</keyword>
<name>A0AAW1X172_RUBAR</name>
<feature type="domain" description="RING-type" evidence="9">
    <location>
        <begin position="186"/>
        <end position="227"/>
    </location>
</feature>
<sequence length="300" mass="35033">MTSLVRPRPRVMVNGIRRMRTFRFFWCGHCQHTVRIASSNPYGLQCHYCSNELNHELDILRPALVNGNHLQSLEPSPATRLLQTLALILDPPPPRHHGRPRWQIETENEPFGHPRSWITLQFDRSPRRLVPMPQNATLDEDHTNNAASINEVQNERPGPPPAPGSAIEALPTVQVTEGRLVKEPCCPVCKEGFVIGGEVREMPCKHLYHSDCIVPWLRLHNTCPVCRYELNNEFELGDRRGHGDHYAEEEEEEVTSLYWWWNQFLSFWPIRALVNWRQTYLDNQARRQADRTWWSSWIDL</sequence>
<dbReference type="Gene3D" id="3.30.40.10">
    <property type="entry name" value="Zinc/RING finger domain, C3HC4 (zinc finger)"/>
    <property type="match status" value="1"/>
</dbReference>
<accession>A0AAW1X172</accession>
<dbReference type="EC" id="2.3.2.27" evidence="2"/>
<evidence type="ECO:0000256" key="6">
    <source>
        <dbReference type="ARBA" id="ARBA00022786"/>
    </source>
</evidence>
<dbReference type="FunFam" id="3.30.40.10:FF:000022">
    <property type="entry name" value="E3 ubiquitin-protein ligase RING1-like"/>
    <property type="match status" value="1"/>
</dbReference>
<dbReference type="PANTHER" id="PTHR15710">
    <property type="entry name" value="E3 UBIQUITIN-PROTEIN LIGASE PRAJA"/>
    <property type="match status" value="1"/>
</dbReference>
<dbReference type="AlphaFoldDB" id="A0AAW1X172"/>
<dbReference type="EMBL" id="JBEDUW010000005">
    <property type="protein sequence ID" value="KAK9929355.1"/>
    <property type="molecule type" value="Genomic_DNA"/>
</dbReference>
<evidence type="ECO:0000313" key="11">
    <source>
        <dbReference type="Proteomes" id="UP001457282"/>
    </source>
</evidence>
<evidence type="ECO:0000256" key="3">
    <source>
        <dbReference type="ARBA" id="ARBA00022679"/>
    </source>
</evidence>
<dbReference type="SMART" id="SM00184">
    <property type="entry name" value="RING"/>
    <property type="match status" value="1"/>
</dbReference>
<keyword evidence="11" id="KW-1185">Reference proteome</keyword>
<comment type="caution">
    <text evidence="10">The sequence shown here is derived from an EMBL/GenBank/DDBJ whole genome shotgun (WGS) entry which is preliminary data.</text>
</comment>
<evidence type="ECO:0000256" key="7">
    <source>
        <dbReference type="ARBA" id="ARBA00022833"/>
    </source>
</evidence>
<keyword evidence="6" id="KW-0833">Ubl conjugation pathway</keyword>
<proteinExistence type="predicted"/>